<evidence type="ECO:0000256" key="2">
    <source>
        <dbReference type="ARBA" id="ARBA00007112"/>
    </source>
</evidence>
<accession>A0A0C3NQH4</accession>
<dbReference type="HOGENOM" id="CLU_002935_1_0_1"/>
<feature type="compositionally biased region" description="Low complexity" evidence="8">
    <location>
        <begin position="1103"/>
        <end position="1113"/>
    </location>
</feature>
<feature type="compositionally biased region" description="Basic and acidic residues" evidence="8">
    <location>
        <begin position="816"/>
        <end position="825"/>
    </location>
</feature>
<comment type="function">
    <text evidence="7">May act as a negative regulator of salt tolerance.</text>
</comment>
<feature type="compositionally biased region" description="Low complexity" evidence="8">
    <location>
        <begin position="376"/>
        <end position="387"/>
    </location>
</feature>
<feature type="compositionally biased region" description="Acidic residues" evidence="8">
    <location>
        <begin position="66"/>
        <end position="79"/>
    </location>
</feature>
<feature type="region of interest" description="Disordered" evidence="8">
    <location>
        <begin position="1153"/>
        <end position="1347"/>
    </location>
</feature>
<proteinExistence type="inferred from homology"/>
<keyword evidence="5 7" id="KW-0346">Stress response</keyword>
<feature type="region of interest" description="Disordered" evidence="8">
    <location>
        <begin position="606"/>
        <end position="744"/>
    </location>
</feature>
<evidence type="ECO:0000256" key="4">
    <source>
        <dbReference type="ARBA" id="ARBA00022490"/>
    </source>
</evidence>
<feature type="compositionally biased region" description="Polar residues" evidence="8">
    <location>
        <begin position="1040"/>
        <end position="1061"/>
    </location>
</feature>
<evidence type="ECO:0000256" key="8">
    <source>
        <dbReference type="SAM" id="MobiDB-lite"/>
    </source>
</evidence>
<feature type="region of interest" description="Disordered" evidence="8">
    <location>
        <begin position="861"/>
        <end position="1132"/>
    </location>
</feature>
<feature type="compositionally biased region" description="Basic and acidic residues" evidence="8">
    <location>
        <begin position="769"/>
        <end position="779"/>
    </location>
</feature>
<feature type="region of interest" description="Disordered" evidence="8">
    <location>
        <begin position="769"/>
        <end position="825"/>
    </location>
</feature>
<comment type="subcellular location">
    <subcellularLocation>
        <location evidence="1 7">Cytoplasm</location>
    </subcellularLocation>
</comment>
<evidence type="ECO:0000256" key="3">
    <source>
        <dbReference type="ARBA" id="ARBA00020733"/>
    </source>
</evidence>
<feature type="region of interest" description="Disordered" evidence="8">
    <location>
        <begin position="334"/>
        <end position="530"/>
    </location>
</feature>
<feature type="compositionally biased region" description="Pro residues" evidence="8">
    <location>
        <begin position="1234"/>
        <end position="1250"/>
    </location>
</feature>
<dbReference type="OrthoDB" id="21629at2759"/>
<feature type="compositionally biased region" description="Acidic residues" evidence="8">
    <location>
        <begin position="780"/>
        <end position="815"/>
    </location>
</feature>
<comment type="similarity">
    <text evidence="2 7">Belongs to the NST1 family.</text>
</comment>
<evidence type="ECO:0000256" key="1">
    <source>
        <dbReference type="ARBA" id="ARBA00004496"/>
    </source>
</evidence>
<feature type="compositionally biased region" description="Acidic residues" evidence="8">
    <location>
        <begin position="667"/>
        <end position="704"/>
    </location>
</feature>
<dbReference type="PANTHER" id="PTHR31780">
    <property type="entry name" value="STRESS RESPONSE PROTEIN NST1-RELATED"/>
    <property type="match status" value="1"/>
</dbReference>
<dbReference type="PANTHER" id="PTHR31780:SF10">
    <property type="entry name" value="LD36051P"/>
    <property type="match status" value="1"/>
</dbReference>
<feature type="compositionally biased region" description="Basic and acidic residues" evidence="8">
    <location>
        <begin position="1"/>
        <end position="14"/>
    </location>
</feature>
<feature type="compositionally biased region" description="Polar residues" evidence="8">
    <location>
        <begin position="735"/>
        <end position="744"/>
    </location>
</feature>
<feature type="compositionally biased region" description="Pro residues" evidence="8">
    <location>
        <begin position="1071"/>
        <end position="1081"/>
    </location>
</feature>
<gene>
    <name evidence="9" type="ORF">M404DRAFT_1005850</name>
</gene>
<feature type="compositionally biased region" description="Low complexity" evidence="8">
    <location>
        <begin position="1153"/>
        <end position="1183"/>
    </location>
</feature>
<name>A0A0C3NQH4_PISTI</name>
<dbReference type="Proteomes" id="UP000054217">
    <property type="component" value="Unassembled WGS sequence"/>
</dbReference>
<evidence type="ECO:0000256" key="7">
    <source>
        <dbReference type="RuleBase" id="RU049441"/>
    </source>
</evidence>
<reference evidence="10" key="2">
    <citation type="submission" date="2015-01" db="EMBL/GenBank/DDBJ databases">
        <title>Evolutionary Origins and Diversification of the Mycorrhizal Mutualists.</title>
        <authorList>
            <consortium name="DOE Joint Genome Institute"/>
            <consortium name="Mycorrhizal Genomics Consortium"/>
            <person name="Kohler A."/>
            <person name="Kuo A."/>
            <person name="Nagy L.G."/>
            <person name="Floudas D."/>
            <person name="Copeland A."/>
            <person name="Barry K.W."/>
            <person name="Cichocki N."/>
            <person name="Veneault-Fourrey C."/>
            <person name="LaButti K."/>
            <person name="Lindquist E.A."/>
            <person name="Lipzen A."/>
            <person name="Lundell T."/>
            <person name="Morin E."/>
            <person name="Murat C."/>
            <person name="Riley R."/>
            <person name="Ohm R."/>
            <person name="Sun H."/>
            <person name="Tunlid A."/>
            <person name="Henrissat B."/>
            <person name="Grigoriev I.V."/>
            <person name="Hibbett D.S."/>
            <person name="Martin F."/>
        </authorList>
    </citation>
    <scope>NUCLEOTIDE SEQUENCE [LARGE SCALE GENOMIC DNA]</scope>
    <source>
        <strain evidence="10">Marx 270</strain>
    </source>
</reference>
<feature type="compositionally biased region" description="Pro residues" evidence="8">
    <location>
        <begin position="612"/>
        <end position="621"/>
    </location>
</feature>
<keyword evidence="6 7" id="KW-0175">Coiled coil</keyword>
<dbReference type="InterPro" id="IPR025279">
    <property type="entry name" value="NST1"/>
</dbReference>
<evidence type="ECO:0000313" key="9">
    <source>
        <dbReference type="EMBL" id="KIN97795.1"/>
    </source>
</evidence>
<feature type="compositionally biased region" description="Pro residues" evidence="8">
    <location>
        <begin position="1114"/>
        <end position="1125"/>
    </location>
</feature>
<evidence type="ECO:0000256" key="6">
    <source>
        <dbReference type="ARBA" id="ARBA00023054"/>
    </source>
</evidence>
<feature type="compositionally biased region" description="Low complexity" evidence="8">
    <location>
        <begin position="646"/>
        <end position="659"/>
    </location>
</feature>
<evidence type="ECO:0000313" key="10">
    <source>
        <dbReference type="Proteomes" id="UP000054217"/>
    </source>
</evidence>
<evidence type="ECO:0000256" key="5">
    <source>
        <dbReference type="ARBA" id="ARBA00023016"/>
    </source>
</evidence>
<feature type="compositionally biased region" description="Low complexity" evidence="8">
    <location>
        <begin position="445"/>
        <end position="461"/>
    </location>
</feature>
<keyword evidence="10" id="KW-1185">Reference proteome</keyword>
<feature type="compositionally biased region" description="Basic and acidic residues" evidence="8">
    <location>
        <begin position="918"/>
        <end position="1030"/>
    </location>
</feature>
<feature type="region of interest" description="Disordered" evidence="8">
    <location>
        <begin position="1"/>
        <end position="90"/>
    </location>
</feature>
<feature type="compositionally biased region" description="Basic residues" evidence="8">
    <location>
        <begin position="878"/>
        <end position="888"/>
    </location>
</feature>
<dbReference type="STRING" id="870435.A0A0C3NQH4"/>
<keyword evidence="4 7" id="KW-0963">Cytoplasm</keyword>
<feature type="compositionally biased region" description="Polar residues" evidence="8">
    <location>
        <begin position="16"/>
        <end position="28"/>
    </location>
</feature>
<dbReference type="InterPro" id="IPR051195">
    <property type="entry name" value="Fungal_stress_NST1"/>
</dbReference>
<organism evidence="9 10">
    <name type="scientific">Pisolithus tinctorius Marx 270</name>
    <dbReference type="NCBI Taxonomy" id="870435"/>
    <lineage>
        <taxon>Eukaryota</taxon>
        <taxon>Fungi</taxon>
        <taxon>Dikarya</taxon>
        <taxon>Basidiomycota</taxon>
        <taxon>Agaricomycotina</taxon>
        <taxon>Agaricomycetes</taxon>
        <taxon>Agaricomycetidae</taxon>
        <taxon>Boletales</taxon>
        <taxon>Sclerodermatineae</taxon>
        <taxon>Pisolithaceae</taxon>
        <taxon>Pisolithus</taxon>
    </lineage>
</organism>
<feature type="compositionally biased region" description="Basic and acidic residues" evidence="8">
    <location>
        <begin position="889"/>
        <end position="909"/>
    </location>
</feature>
<feature type="compositionally biased region" description="Basic and acidic residues" evidence="8">
    <location>
        <begin position="864"/>
        <end position="873"/>
    </location>
</feature>
<protein>
    <recommendedName>
        <fullName evidence="3 7">Stress response protein NST1</fullName>
    </recommendedName>
</protein>
<dbReference type="EMBL" id="KN832024">
    <property type="protein sequence ID" value="KIN97795.1"/>
    <property type="molecule type" value="Genomic_DNA"/>
</dbReference>
<feature type="compositionally biased region" description="Low complexity" evidence="8">
    <location>
        <begin position="494"/>
        <end position="520"/>
    </location>
</feature>
<dbReference type="InParanoid" id="A0A0C3NQH4"/>
<reference evidence="9 10" key="1">
    <citation type="submission" date="2014-04" db="EMBL/GenBank/DDBJ databases">
        <authorList>
            <consortium name="DOE Joint Genome Institute"/>
            <person name="Kuo A."/>
            <person name="Kohler A."/>
            <person name="Costa M.D."/>
            <person name="Nagy L.G."/>
            <person name="Floudas D."/>
            <person name="Copeland A."/>
            <person name="Barry K.W."/>
            <person name="Cichocki N."/>
            <person name="Veneault-Fourrey C."/>
            <person name="LaButti K."/>
            <person name="Lindquist E.A."/>
            <person name="Lipzen A."/>
            <person name="Lundell T."/>
            <person name="Morin E."/>
            <person name="Murat C."/>
            <person name="Sun H."/>
            <person name="Tunlid A."/>
            <person name="Henrissat B."/>
            <person name="Grigoriev I.V."/>
            <person name="Hibbett D.S."/>
            <person name="Martin F."/>
            <person name="Nordberg H.P."/>
            <person name="Cantor M.N."/>
            <person name="Hua S.X."/>
        </authorList>
    </citation>
    <scope>NUCLEOTIDE SEQUENCE [LARGE SCALE GENOMIC DNA]</scope>
    <source>
        <strain evidence="9 10">Marx 270</strain>
    </source>
</reference>
<dbReference type="GO" id="GO:0005737">
    <property type="term" value="C:cytoplasm"/>
    <property type="evidence" value="ECO:0007669"/>
    <property type="project" value="UniProtKB-SubCell"/>
</dbReference>
<dbReference type="Pfam" id="PF13945">
    <property type="entry name" value="NST1"/>
    <property type="match status" value="1"/>
</dbReference>
<feature type="compositionally biased region" description="Polar residues" evidence="8">
    <location>
        <begin position="1188"/>
        <end position="1204"/>
    </location>
</feature>
<sequence length="1376" mass="149669">MTAEKSKILKEHSKSAAVSTAHTRSQELAAQELPPVLNGRKNKKKKGKGKEPAVPTLHPAFADPSSYDDDEIPSLEEADSPTSPRTGFSPVLESVHVSATTISRSGNGTTTQVQTELLAADLHGNHAEIPCNGHAGGKRPHTMPHAPLPKTTGPTGPGMVDEEYWSSFPPHIKTFAQTMYNIAQQMVQSDSYMKATGTATMATKGLSGFSPDAHPPLPFDPSIFSDPAFTLSVEQAAVLALSAAPLPAGQSPRGPHPQSNVVLLNEFGDGEHRLAEDDYYSEDDIEGKYEGEGDLDGFDFHASGMVPHPPNMPDAVAQVVLSYGEHVSRGRAAAQPTLVASSDESVEPVGTATSVSDDSSAGRKGKKKKGNKDGTDAPAGAPTAPVPNTVEARSASPAPGLSPEKPTAGLESPQSLTANNAMPAARKENLPANPPPSSRAQGKQPMAYAPSTAATTATAPPNGQQTRTARAASKAPMSAHNYNNHSHHHPSPPSSNASATNKSRSNAASGSNKNSQNNNKIWSTSSTEERERIKEFWLGLGEDERRNLVKIEKDTVLKKMKEQQKHSCSCAVCGRKRHAIEEELEVLYDAYYEELERYANHQQRYVSSGGTIPPPPGPGPFPGSVELDKNGVVIGHPQTKSPRNPPRTNNRTTPLTNGRKPPKAESEFEDDEGDEEEFEEEDGYDEEDDEEEEEDDEGVEDEDDIKPRDRRNAGTRGRRPVNGTKSNGRDGLFNLGSSLTVTGPNNILTVADDLLKNDGQKFLEMMEQLAERRMQREEEAAADVEDDSEEEDEDDDEEDEDEDEDDDEDDEEVMTEEQKMEEGKRMFSMFAARMFEQRVLQAYREKVAQERQHQLLLELEAEDQLTKEREAKKQSQNQKKKDKRKQQRLAKEEERAAKAAEKAAEEAALKAKQLVQEEEQRRKREEERARREAVRKAAEEERQRKEEERRKRIAEEREREAERERRRKEKEEKAKREREEKERKAREEREAKAAAERAAREAAKKEQQEREEREKKLAKEREEKAEKERAAQQQRAAAKNSRQPTSPRPSGSAQRSQSTNGAAKKILTKPTPSPSSVPTPAPVSTTPNNVRTQPQRPLPTLSQPNTPVVQTTPNPFPSPSTPLYPPGTSMVTQAVNTPRLPYAPPPFGVFGPGPSMQPASLAPSALSRSFGSPSPFDPSFSRPLTSAPLATSSKAIQNPLSSPTLLAPGSSRRTSIPEPGPGPVARPLSISPLTPVPISPLGPIAPPAPIARPTGEASGSSSGSPIRRTPSPKVLGSSALAADDDEVVPPPARRVPPGAVGQSWGNSTSPRTIMGEPRGPWGNPTSAAFPTRPPIGGSLWGGMNANSEWPQAPATPFFNSFINNHTNSSHSPHSGN</sequence>